<proteinExistence type="predicted"/>
<feature type="non-terminal residue" evidence="1">
    <location>
        <position position="85"/>
    </location>
</feature>
<comment type="caution">
    <text evidence="1">The sequence shown here is derived from an EMBL/GenBank/DDBJ whole genome shotgun (WGS) entry which is preliminary data.</text>
</comment>
<name>A0A9N9NPQ0_9GLOM</name>
<gene>
    <name evidence="1" type="ORF">ALEPTO_LOCUS13267</name>
</gene>
<dbReference type="EMBL" id="CAJVPS010040226">
    <property type="protein sequence ID" value="CAG8750190.1"/>
    <property type="molecule type" value="Genomic_DNA"/>
</dbReference>
<accession>A0A9N9NPQ0</accession>
<dbReference type="AlphaFoldDB" id="A0A9N9NPQ0"/>
<feature type="non-terminal residue" evidence="1">
    <location>
        <position position="1"/>
    </location>
</feature>
<evidence type="ECO:0000313" key="1">
    <source>
        <dbReference type="EMBL" id="CAG8750190.1"/>
    </source>
</evidence>
<protein>
    <submittedName>
        <fullName evidence="1">2656_t:CDS:1</fullName>
    </submittedName>
</protein>
<dbReference type="Proteomes" id="UP000789508">
    <property type="component" value="Unassembled WGS sequence"/>
</dbReference>
<evidence type="ECO:0000313" key="2">
    <source>
        <dbReference type="Proteomes" id="UP000789508"/>
    </source>
</evidence>
<sequence length="85" mass="9712">VTLEGGRIPYIWPHEKLGIGTQCCGLTSNFYLAFLRSNVSPKLRLCNSSLVDLIAWRSIVLLSSGYMDNDRSQYLLHKFNELHIQ</sequence>
<organism evidence="1 2">
    <name type="scientific">Ambispora leptoticha</name>
    <dbReference type="NCBI Taxonomy" id="144679"/>
    <lineage>
        <taxon>Eukaryota</taxon>
        <taxon>Fungi</taxon>
        <taxon>Fungi incertae sedis</taxon>
        <taxon>Mucoromycota</taxon>
        <taxon>Glomeromycotina</taxon>
        <taxon>Glomeromycetes</taxon>
        <taxon>Archaeosporales</taxon>
        <taxon>Ambisporaceae</taxon>
        <taxon>Ambispora</taxon>
    </lineage>
</organism>
<reference evidence="1" key="1">
    <citation type="submission" date="2021-06" db="EMBL/GenBank/DDBJ databases">
        <authorList>
            <person name="Kallberg Y."/>
            <person name="Tangrot J."/>
            <person name="Rosling A."/>
        </authorList>
    </citation>
    <scope>NUCLEOTIDE SEQUENCE</scope>
    <source>
        <strain evidence="1">FL130A</strain>
    </source>
</reference>
<keyword evidence="2" id="KW-1185">Reference proteome</keyword>